<dbReference type="EMBL" id="NIVC01002164">
    <property type="protein sequence ID" value="PAA60310.1"/>
    <property type="molecule type" value="Genomic_DNA"/>
</dbReference>
<protein>
    <submittedName>
        <fullName evidence="2">Uncharacterized protein</fullName>
    </submittedName>
</protein>
<name>A0A267EFL3_9PLAT</name>
<evidence type="ECO:0000256" key="1">
    <source>
        <dbReference type="SAM" id="MobiDB-lite"/>
    </source>
</evidence>
<keyword evidence="3" id="KW-1185">Reference proteome</keyword>
<reference evidence="2 3" key="1">
    <citation type="submission" date="2017-06" db="EMBL/GenBank/DDBJ databases">
        <title>A platform for efficient transgenesis in Macrostomum lignano, a flatworm model organism for stem cell research.</title>
        <authorList>
            <person name="Berezikov E."/>
        </authorList>
    </citation>
    <scope>NUCLEOTIDE SEQUENCE [LARGE SCALE GENOMIC DNA]</scope>
    <source>
        <strain evidence="2">DV1</strain>
        <tissue evidence="2">Whole organism</tissue>
    </source>
</reference>
<dbReference type="AlphaFoldDB" id="A0A267EFL3"/>
<feature type="compositionally biased region" description="Low complexity" evidence="1">
    <location>
        <begin position="84"/>
        <end position="93"/>
    </location>
</feature>
<evidence type="ECO:0000313" key="3">
    <source>
        <dbReference type="Proteomes" id="UP000215902"/>
    </source>
</evidence>
<comment type="caution">
    <text evidence="2">The sequence shown here is derived from an EMBL/GenBank/DDBJ whole genome shotgun (WGS) entry which is preliminary data.</text>
</comment>
<sequence length="120" mass="13277">LLCSDRGSGLICYTKNSIFKQHLISAMSLGINRVLICTPLLAGLLLTCCILTVHLETAEAAPNPRARSNSQGDRLEDLIELENEQSSNSQQSDGSDESMAELMQKLSRLDHLSKRFVTDW</sequence>
<proteinExistence type="predicted"/>
<organism evidence="2 3">
    <name type="scientific">Macrostomum lignano</name>
    <dbReference type="NCBI Taxonomy" id="282301"/>
    <lineage>
        <taxon>Eukaryota</taxon>
        <taxon>Metazoa</taxon>
        <taxon>Spiralia</taxon>
        <taxon>Lophotrochozoa</taxon>
        <taxon>Platyhelminthes</taxon>
        <taxon>Rhabditophora</taxon>
        <taxon>Macrostomorpha</taxon>
        <taxon>Macrostomida</taxon>
        <taxon>Macrostomidae</taxon>
        <taxon>Macrostomum</taxon>
    </lineage>
</organism>
<feature type="region of interest" description="Disordered" evidence="1">
    <location>
        <begin position="61"/>
        <end position="100"/>
    </location>
</feature>
<gene>
    <name evidence="2" type="ORF">BOX15_Mlig029475g1</name>
</gene>
<dbReference type="Proteomes" id="UP000215902">
    <property type="component" value="Unassembled WGS sequence"/>
</dbReference>
<feature type="non-terminal residue" evidence="2">
    <location>
        <position position="1"/>
    </location>
</feature>
<accession>A0A267EFL3</accession>
<evidence type="ECO:0000313" key="2">
    <source>
        <dbReference type="EMBL" id="PAA60310.1"/>
    </source>
</evidence>